<dbReference type="InterPro" id="IPR000415">
    <property type="entry name" value="Nitroreductase-like"/>
</dbReference>
<keyword evidence="3 7" id="KW-0288">FMN</keyword>
<gene>
    <name evidence="10" type="ORF">E5161_05255</name>
</gene>
<feature type="domain" description="Nitroreductase" evidence="9">
    <location>
        <begin position="7"/>
        <end position="168"/>
    </location>
</feature>
<dbReference type="PANTHER" id="PTHR43821">
    <property type="entry name" value="NAD(P)H NITROREDUCTASE YDJA-RELATED"/>
    <property type="match status" value="1"/>
</dbReference>
<dbReference type="AlphaFoldDB" id="A0A4U0FFZ6"/>
<evidence type="ECO:0000256" key="2">
    <source>
        <dbReference type="ARBA" id="ARBA00022630"/>
    </source>
</evidence>
<dbReference type="PANTHER" id="PTHR43821:SF1">
    <property type="entry name" value="NAD(P)H NITROREDUCTASE YDJA-RELATED"/>
    <property type="match status" value="1"/>
</dbReference>
<dbReference type="EC" id="1.-.-.-" evidence="7"/>
<comment type="caution">
    <text evidence="10">The sequence shown here is derived from an EMBL/GenBank/DDBJ whole genome shotgun (WGS) entry which is preliminary data.</text>
</comment>
<evidence type="ECO:0000256" key="7">
    <source>
        <dbReference type="PIRNR" id="PIRNR000232"/>
    </source>
</evidence>
<keyword evidence="6 7" id="KW-0520">NAD</keyword>
<reference evidence="10 11" key="1">
    <citation type="submission" date="2019-04" db="EMBL/GenBank/DDBJ databases">
        <title>Cohnella sp. nov., isolated from soil.</title>
        <authorList>
            <person name="Kim W."/>
        </authorList>
    </citation>
    <scope>NUCLEOTIDE SEQUENCE [LARGE SCALE GENOMIC DNA]</scope>
    <source>
        <strain evidence="10 11">CAU 1483</strain>
    </source>
</reference>
<keyword evidence="11" id="KW-1185">Reference proteome</keyword>
<evidence type="ECO:0000256" key="3">
    <source>
        <dbReference type="ARBA" id="ARBA00022643"/>
    </source>
</evidence>
<dbReference type="PIRSF" id="PIRSF000232">
    <property type="entry name" value="YdjA"/>
    <property type="match status" value="1"/>
</dbReference>
<dbReference type="RefSeq" id="WP_136776668.1">
    <property type="nucleotide sequence ID" value="NZ_SUPK01000002.1"/>
</dbReference>
<organism evidence="10 11">
    <name type="scientific">Cohnella pontilimi</name>
    <dbReference type="NCBI Taxonomy" id="2564100"/>
    <lineage>
        <taxon>Bacteria</taxon>
        <taxon>Bacillati</taxon>
        <taxon>Bacillota</taxon>
        <taxon>Bacilli</taxon>
        <taxon>Bacillales</taxon>
        <taxon>Paenibacillaceae</taxon>
        <taxon>Cohnella</taxon>
    </lineage>
</organism>
<keyword evidence="2 7" id="KW-0285">Flavoprotein</keyword>
<keyword evidence="4 7" id="KW-0521">NADP</keyword>
<dbReference type="Pfam" id="PF00881">
    <property type="entry name" value="Nitroreductase"/>
    <property type="match status" value="1"/>
</dbReference>
<dbReference type="CDD" id="cd02135">
    <property type="entry name" value="YdjA-like"/>
    <property type="match status" value="1"/>
</dbReference>
<dbReference type="OrthoDB" id="9784036at2"/>
<feature type="binding site" description="in other chain" evidence="8">
    <location>
        <begin position="10"/>
        <end position="12"/>
    </location>
    <ligand>
        <name>FMN</name>
        <dbReference type="ChEBI" id="CHEBI:58210"/>
        <note>ligand shared between dimeric partners</note>
    </ligand>
</feature>
<evidence type="ECO:0000313" key="11">
    <source>
        <dbReference type="Proteomes" id="UP000309673"/>
    </source>
</evidence>
<feature type="binding site" description="in other chain" evidence="8">
    <location>
        <begin position="137"/>
        <end position="139"/>
    </location>
    <ligand>
        <name>FMN</name>
        <dbReference type="ChEBI" id="CHEBI:58210"/>
        <note>ligand shared between dimeric partners</note>
    </ligand>
</feature>
<dbReference type="SUPFAM" id="SSF55469">
    <property type="entry name" value="FMN-dependent nitroreductase-like"/>
    <property type="match status" value="1"/>
</dbReference>
<evidence type="ECO:0000256" key="5">
    <source>
        <dbReference type="ARBA" id="ARBA00023002"/>
    </source>
</evidence>
<name>A0A4U0FFZ6_9BACL</name>
<dbReference type="GO" id="GO:0016491">
    <property type="term" value="F:oxidoreductase activity"/>
    <property type="evidence" value="ECO:0007669"/>
    <property type="project" value="UniProtKB-UniRule"/>
</dbReference>
<dbReference type="Gene3D" id="3.40.109.10">
    <property type="entry name" value="NADH Oxidase"/>
    <property type="match status" value="1"/>
</dbReference>
<keyword evidence="5 7" id="KW-0560">Oxidoreductase</keyword>
<evidence type="ECO:0000259" key="9">
    <source>
        <dbReference type="Pfam" id="PF00881"/>
    </source>
</evidence>
<feature type="binding site" evidence="8">
    <location>
        <position position="39"/>
    </location>
    <ligand>
        <name>FMN</name>
        <dbReference type="ChEBI" id="CHEBI:58210"/>
        <note>ligand shared between dimeric partners</note>
    </ligand>
</feature>
<comment type="cofactor">
    <cofactor evidence="8">
        <name>FMN</name>
        <dbReference type="ChEBI" id="CHEBI:58210"/>
    </cofactor>
    <text evidence="8">Binds 1 FMN per subunit.</text>
</comment>
<dbReference type="InterPro" id="IPR052530">
    <property type="entry name" value="NAD(P)H_nitroreductase"/>
</dbReference>
<evidence type="ECO:0000256" key="8">
    <source>
        <dbReference type="PIRSR" id="PIRSR000232-1"/>
    </source>
</evidence>
<sequence length="190" mass="21027">MNVEEAIRTRRSIGKVKPDAVPRELVDKIIEAAVWAPNHFHTEPWSFIVMTGEGRRVLGKVYAEVAGESKREETEEERAERLRKAEQNAFRSPVVIAVVCKPSDAPKVVRAEELAAVHAAVQNLLLSAHAHGLGAVWRTGDAAYHPAAKRAFNLEEGDEVAGYIYVGYPDMEPPHAKRTPGTEKTVWLEG</sequence>
<dbReference type="Proteomes" id="UP000309673">
    <property type="component" value="Unassembled WGS sequence"/>
</dbReference>
<evidence type="ECO:0000256" key="1">
    <source>
        <dbReference type="ARBA" id="ARBA00007118"/>
    </source>
</evidence>
<dbReference type="EMBL" id="SUPK01000002">
    <property type="protein sequence ID" value="TJY43304.1"/>
    <property type="molecule type" value="Genomic_DNA"/>
</dbReference>
<proteinExistence type="inferred from homology"/>
<evidence type="ECO:0000313" key="10">
    <source>
        <dbReference type="EMBL" id="TJY43304.1"/>
    </source>
</evidence>
<accession>A0A4U0FFZ6</accession>
<evidence type="ECO:0000256" key="4">
    <source>
        <dbReference type="ARBA" id="ARBA00022857"/>
    </source>
</evidence>
<evidence type="ECO:0000256" key="6">
    <source>
        <dbReference type="ARBA" id="ARBA00023027"/>
    </source>
</evidence>
<comment type="similarity">
    <text evidence="1 7">Belongs to the nitroreductase family.</text>
</comment>
<protein>
    <recommendedName>
        <fullName evidence="7">Putative NAD(P)H nitroreductase</fullName>
        <ecNumber evidence="7">1.-.-.-</ecNumber>
    </recommendedName>
</protein>
<dbReference type="InterPro" id="IPR026021">
    <property type="entry name" value="YdjA-like"/>
</dbReference>
<dbReference type="InterPro" id="IPR029479">
    <property type="entry name" value="Nitroreductase"/>
</dbReference>